<dbReference type="EMBL" id="NDYE01000012">
    <property type="protein sequence ID" value="OXZ32381.1"/>
    <property type="molecule type" value="Genomic_DNA"/>
</dbReference>
<evidence type="ECO:0000256" key="11">
    <source>
        <dbReference type="SAM" id="MobiDB-lite"/>
    </source>
</evidence>
<reference evidence="14" key="1">
    <citation type="submission" date="2017-04" db="EMBL/GenBank/DDBJ databases">
        <title>Finegoldia magna isolated from orthopedic joint implant-associated infections.</title>
        <authorList>
            <person name="Bjorklund S."/>
            <person name="Bruggemann H."/>
            <person name="Jensen A."/>
            <person name="Hellmark B."/>
            <person name="Soderquist B."/>
        </authorList>
    </citation>
    <scope>NUCLEOTIDE SEQUENCE [LARGE SCALE GENOMIC DNA]</scope>
    <source>
        <strain evidence="14">12T273</strain>
    </source>
</reference>
<keyword evidence="5 9" id="KW-0342">GTP-binding</keyword>
<dbReference type="InterPro" id="IPR042101">
    <property type="entry name" value="SRP54_N_sf"/>
</dbReference>
<dbReference type="InterPro" id="IPR036225">
    <property type="entry name" value="SRP/SRP_N"/>
</dbReference>
<dbReference type="Pfam" id="PF00448">
    <property type="entry name" value="SRP54"/>
    <property type="match status" value="1"/>
</dbReference>
<dbReference type="AlphaFoldDB" id="A0A233UZP6"/>
<dbReference type="InterPro" id="IPR027417">
    <property type="entry name" value="P-loop_NTPase"/>
</dbReference>
<feature type="binding site" evidence="9">
    <location>
        <begin position="336"/>
        <end position="339"/>
    </location>
    <ligand>
        <name>GTP</name>
        <dbReference type="ChEBI" id="CHEBI:37565"/>
    </ligand>
</feature>
<dbReference type="GO" id="GO:0005737">
    <property type="term" value="C:cytoplasm"/>
    <property type="evidence" value="ECO:0007669"/>
    <property type="project" value="UniProtKB-SubCell"/>
</dbReference>
<name>A0A233UZP6_FINMA</name>
<keyword evidence="2 9" id="KW-0963">Cytoplasm</keyword>
<feature type="region of interest" description="Disordered" evidence="11">
    <location>
        <begin position="1"/>
        <end position="63"/>
    </location>
</feature>
<dbReference type="GO" id="GO:0005047">
    <property type="term" value="F:signal recognition particle binding"/>
    <property type="evidence" value="ECO:0007669"/>
    <property type="project" value="TreeGrafter"/>
</dbReference>
<feature type="domain" description="SRP54-type proteins GTP-binding" evidence="12">
    <location>
        <begin position="357"/>
        <end position="370"/>
    </location>
</feature>
<proteinExistence type="inferred from homology"/>
<dbReference type="SUPFAM" id="SSF52540">
    <property type="entry name" value="P-loop containing nucleoside triphosphate hydrolases"/>
    <property type="match status" value="1"/>
</dbReference>
<dbReference type="GO" id="GO:0005525">
    <property type="term" value="F:GTP binding"/>
    <property type="evidence" value="ECO:0007669"/>
    <property type="project" value="UniProtKB-UniRule"/>
</dbReference>
<keyword evidence="4 9" id="KW-0378">Hydrolase</keyword>
<dbReference type="FunFam" id="3.40.50.300:FF:000053">
    <property type="entry name" value="Signal recognition particle receptor FtsY"/>
    <property type="match status" value="1"/>
</dbReference>
<dbReference type="Proteomes" id="UP000215546">
    <property type="component" value="Unassembled WGS sequence"/>
</dbReference>
<keyword evidence="3 9" id="KW-0547">Nucleotide-binding</keyword>
<evidence type="ECO:0000256" key="7">
    <source>
        <dbReference type="ARBA" id="ARBA00023170"/>
    </source>
</evidence>
<evidence type="ECO:0000256" key="3">
    <source>
        <dbReference type="ARBA" id="ARBA00022741"/>
    </source>
</evidence>
<dbReference type="FunFam" id="1.20.120.140:FF:000002">
    <property type="entry name" value="Signal recognition particle receptor FtsY"/>
    <property type="match status" value="1"/>
</dbReference>
<evidence type="ECO:0000259" key="12">
    <source>
        <dbReference type="PROSITE" id="PS00300"/>
    </source>
</evidence>
<evidence type="ECO:0000256" key="9">
    <source>
        <dbReference type="HAMAP-Rule" id="MF_00920"/>
    </source>
</evidence>
<evidence type="ECO:0000313" key="13">
    <source>
        <dbReference type="EMBL" id="OXZ32381.1"/>
    </source>
</evidence>
<accession>A0A233UZP6</accession>
<dbReference type="RefSeq" id="WP_094208664.1">
    <property type="nucleotide sequence ID" value="NZ_NDYA01000013.1"/>
</dbReference>
<dbReference type="SUPFAM" id="SSF47364">
    <property type="entry name" value="Domain of the SRP/SRP receptor G-proteins"/>
    <property type="match status" value="1"/>
</dbReference>
<feature type="binding site" evidence="9">
    <location>
        <begin position="190"/>
        <end position="197"/>
    </location>
    <ligand>
        <name>GTP</name>
        <dbReference type="ChEBI" id="CHEBI:37565"/>
    </ligand>
</feature>
<comment type="function">
    <text evidence="9">Involved in targeting and insertion of nascent membrane proteins into the cytoplasmic membrane. Acts as a receptor for the complex formed by the signal recognition particle (SRP) and the ribosome-nascent chain (RNC).</text>
</comment>
<evidence type="ECO:0000256" key="10">
    <source>
        <dbReference type="SAM" id="Coils"/>
    </source>
</evidence>
<dbReference type="SMART" id="SM00382">
    <property type="entry name" value="AAA"/>
    <property type="match status" value="1"/>
</dbReference>
<dbReference type="Pfam" id="PF02881">
    <property type="entry name" value="SRP54_N"/>
    <property type="match status" value="1"/>
</dbReference>
<comment type="catalytic activity">
    <reaction evidence="8 9">
        <text>GTP + H2O = GDP + phosphate + H(+)</text>
        <dbReference type="Rhea" id="RHEA:19669"/>
        <dbReference type="ChEBI" id="CHEBI:15377"/>
        <dbReference type="ChEBI" id="CHEBI:15378"/>
        <dbReference type="ChEBI" id="CHEBI:37565"/>
        <dbReference type="ChEBI" id="CHEBI:43474"/>
        <dbReference type="ChEBI" id="CHEBI:58189"/>
        <dbReference type="EC" id="3.6.5.4"/>
    </reaction>
</comment>
<dbReference type="Gene3D" id="1.20.120.140">
    <property type="entry name" value="Signal recognition particle SRP54, nucleotide-binding domain"/>
    <property type="match status" value="1"/>
</dbReference>
<keyword evidence="7 9" id="KW-0675">Receptor</keyword>
<gene>
    <name evidence="9" type="primary">ftsY</name>
    <name evidence="13" type="ORF">B9N55_06065</name>
</gene>
<evidence type="ECO:0000256" key="4">
    <source>
        <dbReference type="ARBA" id="ARBA00022801"/>
    </source>
</evidence>
<dbReference type="InterPro" id="IPR003593">
    <property type="entry name" value="AAA+_ATPase"/>
</dbReference>
<feature type="compositionally biased region" description="Basic and acidic residues" evidence="11">
    <location>
        <begin position="1"/>
        <end position="22"/>
    </location>
</feature>
<dbReference type="CDD" id="cd17874">
    <property type="entry name" value="FtsY"/>
    <property type="match status" value="1"/>
</dbReference>
<keyword evidence="1 9" id="KW-1003">Cell membrane</keyword>
<keyword evidence="10" id="KW-0175">Coiled coil</keyword>
<dbReference type="InterPro" id="IPR000897">
    <property type="entry name" value="SRP54_GTPase_dom"/>
</dbReference>
<dbReference type="PANTHER" id="PTHR43134">
    <property type="entry name" value="SIGNAL RECOGNITION PARTICLE RECEPTOR SUBUNIT ALPHA"/>
    <property type="match status" value="1"/>
</dbReference>
<dbReference type="GO" id="GO:0003924">
    <property type="term" value="F:GTPase activity"/>
    <property type="evidence" value="ECO:0007669"/>
    <property type="project" value="UniProtKB-UniRule"/>
</dbReference>
<comment type="subunit">
    <text evidence="9">Part of the signal recognition particle protein translocation system, which is composed of SRP and FtsY.</text>
</comment>
<protein>
    <recommendedName>
        <fullName evidence="9">Signal recognition particle receptor FtsY</fullName>
        <shortName evidence="9">SRP receptor</shortName>
        <ecNumber evidence="9">3.6.5.4</ecNumber>
    </recommendedName>
</protein>
<dbReference type="Gene3D" id="3.40.50.300">
    <property type="entry name" value="P-loop containing nucleotide triphosphate hydrolases"/>
    <property type="match status" value="1"/>
</dbReference>
<feature type="binding site" evidence="9">
    <location>
        <begin position="272"/>
        <end position="276"/>
    </location>
    <ligand>
        <name>GTP</name>
        <dbReference type="ChEBI" id="CHEBI:37565"/>
    </ligand>
</feature>
<sequence length="384" mass="43407">MLNKFFDKFKSKKDDEETKNIEEDLQQEELEISQSNENTEISEEVNDAERVVEEKNEKSETYNEKYQEESEEFIEDKEENREGFFEKLKNSLLKTRDNISNKIDQVLANYRTVDEELFEEIEETLISADIGVETTLKIVAQLRDKVKLNNIQDPSEIKNVLADILKENIINDKIDNNLNVDDKTIILVVGVNGVGKTTTIGKLAMKFKKDGKKVLMVAADTFRAAAIEQLTEWANRAKVDIISHKEGSDPASVVFDGVSAMKSRDADILICDTAGRLHNKKNLMNELNKIKRVIEKEYPEAKKEILLIVDGTTGQNAIIQAKEFMNATDLTGAIITKLDGTAKGGMIFPLEMELGIPVKFIGIGEQVNDLVKFEPEKFIEAIIN</sequence>
<organism evidence="13 14">
    <name type="scientific">Finegoldia magna</name>
    <name type="common">Peptostreptococcus magnus</name>
    <dbReference type="NCBI Taxonomy" id="1260"/>
    <lineage>
        <taxon>Bacteria</taxon>
        <taxon>Bacillati</taxon>
        <taxon>Bacillota</taxon>
        <taxon>Tissierellia</taxon>
        <taxon>Tissierellales</taxon>
        <taxon>Peptoniphilaceae</taxon>
        <taxon>Finegoldia</taxon>
    </lineage>
</organism>
<evidence type="ECO:0000256" key="8">
    <source>
        <dbReference type="ARBA" id="ARBA00048027"/>
    </source>
</evidence>
<feature type="coiled-coil region" evidence="10">
    <location>
        <begin position="277"/>
        <end position="304"/>
    </location>
</feature>
<dbReference type="HAMAP" id="MF_00920">
    <property type="entry name" value="FtsY"/>
    <property type="match status" value="1"/>
</dbReference>
<evidence type="ECO:0000256" key="2">
    <source>
        <dbReference type="ARBA" id="ARBA00022490"/>
    </source>
</evidence>
<comment type="caution">
    <text evidence="13">The sequence shown here is derived from an EMBL/GenBank/DDBJ whole genome shotgun (WGS) entry which is preliminary data.</text>
</comment>
<evidence type="ECO:0000256" key="5">
    <source>
        <dbReference type="ARBA" id="ARBA00023134"/>
    </source>
</evidence>
<dbReference type="InterPro" id="IPR013822">
    <property type="entry name" value="Signal_recog_particl_SRP54_hlx"/>
</dbReference>
<dbReference type="GO" id="GO:0005886">
    <property type="term" value="C:plasma membrane"/>
    <property type="evidence" value="ECO:0007669"/>
    <property type="project" value="UniProtKB-SubCell"/>
</dbReference>
<dbReference type="PANTHER" id="PTHR43134:SF1">
    <property type="entry name" value="SIGNAL RECOGNITION PARTICLE RECEPTOR SUBUNIT ALPHA"/>
    <property type="match status" value="1"/>
</dbReference>
<evidence type="ECO:0000256" key="1">
    <source>
        <dbReference type="ARBA" id="ARBA00022475"/>
    </source>
</evidence>
<feature type="compositionally biased region" description="Basic and acidic residues" evidence="11">
    <location>
        <begin position="47"/>
        <end position="63"/>
    </location>
</feature>
<comment type="similarity">
    <text evidence="9">Belongs to the GTP-binding SRP family. FtsY subfamily.</text>
</comment>
<dbReference type="EC" id="3.6.5.4" evidence="9"/>
<dbReference type="SMART" id="SM00962">
    <property type="entry name" value="SRP54"/>
    <property type="match status" value="1"/>
</dbReference>
<dbReference type="PROSITE" id="PS00300">
    <property type="entry name" value="SRP54"/>
    <property type="match status" value="1"/>
</dbReference>
<dbReference type="NCBIfam" id="TIGR00064">
    <property type="entry name" value="ftsY"/>
    <property type="match status" value="1"/>
</dbReference>
<evidence type="ECO:0000313" key="14">
    <source>
        <dbReference type="Proteomes" id="UP000215546"/>
    </source>
</evidence>
<evidence type="ECO:0000256" key="6">
    <source>
        <dbReference type="ARBA" id="ARBA00023136"/>
    </source>
</evidence>
<comment type="subcellular location">
    <subcellularLocation>
        <location evidence="9">Cell membrane</location>
        <topology evidence="9">Peripheral membrane protein</topology>
        <orientation evidence="9">Cytoplasmic side</orientation>
    </subcellularLocation>
    <subcellularLocation>
        <location evidence="9">Cytoplasm</location>
    </subcellularLocation>
</comment>
<keyword evidence="6 9" id="KW-0472">Membrane</keyword>
<dbReference type="SMART" id="SM00963">
    <property type="entry name" value="SRP54_N"/>
    <property type="match status" value="1"/>
</dbReference>
<dbReference type="InterPro" id="IPR004390">
    <property type="entry name" value="SR_rcpt_FtsY"/>
</dbReference>
<dbReference type="GO" id="GO:0006614">
    <property type="term" value="P:SRP-dependent cotranslational protein targeting to membrane"/>
    <property type="evidence" value="ECO:0007669"/>
    <property type="project" value="InterPro"/>
</dbReference>